<dbReference type="Proteomes" id="UP001470230">
    <property type="component" value="Unassembled WGS sequence"/>
</dbReference>
<sequence>MENLSKFLQNESILNGKSLKKAITLVRNVFNEDLDNSIQPLTKLLFNNDSKYYPPDFINQIVKLLDEKKLLNQFNLQADSLMNSSFWDSDEPNICSLINYSVISHSFFEGNEVFLFYFFIKFLFSFPLIIFDELQTLISHFLDHISAHHFVVPEELQQLCDDAFGKGLPQTILATHFIKMADQKVPVGQLSKSFSIALLCLQKAFSKDEIQQLRASSSNLFAASLKPECFLLLQSYFIIAIESVQLRLVFIEKVMQLLDRSTEQETFECIYTALLNVLQISELDQFIHFFVRDFDTSFDETRIVLMNCFDKLFQIDSSKLTTQLSPIVVKLPWFSRLKKFSYPYLIQNKNEDLYENLIYAAQDPQMKQFVCKCVTSLLQSSENNINQENAKAFQDIIEKFVTDTKLVLSKPLISFQNIFSVNQKFTELCVSKTKSFLIKFDAAIVNPKKFSSFITKDDLEKARKLFNWDLRIKCVAVFSAAGFPRSDEDGQLFIDSVPSLLMVDSQDNQTKLIRLFDDFMNSFSTKKTYSNVNRELFIQNLNQKLSPYLLPSCSSLIRQNALELLQTIWKRFPEISPFDRFNLTSILKDGTVSLKRLAYSASKYLKEPLISEKKVTINELPFNPTIKDIKINSDLLQRFTILLEQNEVILNLTETDIINLIQFSSTILDEKDREDDWEVISEIFHIICLLCLQLNASQETLEKATDHIFNSLIETRKSGLVMKCYPYLAQLIKKLKSSEKPKNYCQRLIQVLASFDMAQMRRSAGLPFISVALIKGNSDLFNDLTNALVNVCVKSENANEVANALNTLNLIVKENNSPESFFGVMFGTILKSCARFPSEWDVLSAVDLSYNSLLHKIWTFYVKETTFRALSRNAFLSKVENSRNVIIEALKSDCPHCIYLGLLIFTLFPRDAGDSRFVPFIIKHKSSKSSRIRRTAVRALLNVIPIGKEEEFVNQIKAEGMNETHFLAIFKHEVALIQNAENLYPYSNEVLKKIYPLLFEPDFENEKLVSKCLVLKNWNEKTAPETVQRKLVEDLIINNSEATNLTYLTEGLKFLIRTLPLNFIDNSQLHRICQLFLNTSELQIELKGLYLQLIRFVVNPSIDELTSEIVEIAANPFLIALHHAISSIADLVVSKSNVATLFLLLNDVPLIRQRVAASYSHLNNQCESFLNESEIIKKLIPSLNDNDKQLILKLFIKNIQSKLNSDEFGEPTYFLVDEFFILFECFNGMREKFYEKFNEPLSLNEMRKIIIDNASNLVHD</sequence>
<evidence type="ECO:0000256" key="1">
    <source>
        <dbReference type="ARBA" id="ARBA00010409"/>
    </source>
</evidence>
<dbReference type="Pfam" id="PF10350">
    <property type="entry name" value="DUF2428"/>
    <property type="match status" value="1"/>
</dbReference>
<dbReference type="InterPro" id="IPR051954">
    <property type="entry name" value="tRNA_methyltransferase_THADA"/>
</dbReference>
<evidence type="ECO:0000313" key="4">
    <source>
        <dbReference type="Proteomes" id="UP001470230"/>
    </source>
</evidence>
<proteinExistence type="inferred from homology"/>
<feature type="domain" description="DUF2428" evidence="2">
    <location>
        <begin position="692"/>
        <end position="816"/>
    </location>
</feature>
<gene>
    <name evidence="3" type="ORF">M9Y10_035629</name>
</gene>
<dbReference type="PANTHER" id="PTHR14387">
    <property type="entry name" value="THADA/DEATH RECEPTOR INTERACTING PROTEIN"/>
    <property type="match status" value="1"/>
</dbReference>
<comment type="caution">
    <text evidence="3">The sequence shown here is derived from an EMBL/GenBank/DDBJ whole genome shotgun (WGS) entry which is preliminary data.</text>
</comment>
<evidence type="ECO:0000313" key="3">
    <source>
        <dbReference type="EMBL" id="KAK8838209.1"/>
    </source>
</evidence>
<organism evidence="3 4">
    <name type="scientific">Tritrichomonas musculus</name>
    <dbReference type="NCBI Taxonomy" id="1915356"/>
    <lineage>
        <taxon>Eukaryota</taxon>
        <taxon>Metamonada</taxon>
        <taxon>Parabasalia</taxon>
        <taxon>Tritrichomonadida</taxon>
        <taxon>Tritrichomonadidae</taxon>
        <taxon>Tritrichomonas</taxon>
    </lineage>
</organism>
<dbReference type="SUPFAM" id="SSF48371">
    <property type="entry name" value="ARM repeat"/>
    <property type="match status" value="2"/>
</dbReference>
<dbReference type="PANTHER" id="PTHR14387:SF0">
    <property type="entry name" value="DUF2428 DOMAIN-CONTAINING PROTEIN"/>
    <property type="match status" value="1"/>
</dbReference>
<name>A0ABR2GWC7_9EUKA</name>
<keyword evidence="4" id="KW-1185">Reference proteome</keyword>
<dbReference type="EMBL" id="JAPFFF010000056">
    <property type="protein sequence ID" value="KAK8838209.1"/>
    <property type="molecule type" value="Genomic_DNA"/>
</dbReference>
<dbReference type="InterPro" id="IPR019442">
    <property type="entry name" value="THADA/TRM732_DUF2428"/>
</dbReference>
<dbReference type="InterPro" id="IPR016024">
    <property type="entry name" value="ARM-type_fold"/>
</dbReference>
<reference evidence="3 4" key="1">
    <citation type="submission" date="2024-04" db="EMBL/GenBank/DDBJ databases">
        <title>Tritrichomonas musculus Genome.</title>
        <authorList>
            <person name="Alves-Ferreira E."/>
            <person name="Grigg M."/>
            <person name="Lorenzi H."/>
            <person name="Galac M."/>
        </authorList>
    </citation>
    <scope>NUCLEOTIDE SEQUENCE [LARGE SCALE GENOMIC DNA]</scope>
    <source>
        <strain evidence="3 4">EAF2021</strain>
    </source>
</reference>
<protein>
    <recommendedName>
        <fullName evidence="2">DUF2428 domain-containing protein</fullName>
    </recommendedName>
</protein>
<accession>A0ABR2GWC7</accession>
<comment type="similarity">
    <text evidence="1">Belongs to the THADA family.</text>
</comment>
<evidence type="ECO:0000259" key="2">
    <source>
        <dbReference type="Pfam" id="PF10350"/>
    </source>
</evidence>